<sequence>SCHLTQACGPTPLANSCNKPCVRQCRNSTVVLEPPPVVVALHGAILWSSTSAAIGNILSCEGVPIPSGSCDLSSISSHYCGTRCPPHCSHWRWLQGRNSKLMQATDFAEAENPGLPLRKQGRKGASLASLKTQPMSDLPVFHSLPFLSCLLLHWR</sequence>
<evidence type="ECO:0000313" key="4">
    <source>
        <dbReference type="Ensembl" id="ENSDNVP00000018261.1"/>
    </source>
</evidence>
<reference evidence="4" key="2">
    <citation type="submission" date="2025-09" db="UniProtKB">
        <authorList>
            <consortium name="Ensembl"/>
        </authorList>
    </citation>
    <scope>IDENTIFICATION</scope>
</reference>
<accession>A0A8C4K832</accession>
<organism evidence="4 5">
    <name type="scientific">Dromaius novaehollandiae</name>
    <name type="common">Emu</name>
    <dbReference type="NCBI Taxonomy" id="8790"/>
    <lineage>
        <taxon>Eukaryota</taxon>
        <taxon>Metazoa</taxon>
        <taxon>Chordata</taxon>
        <taxon>Craniata</taxon>
        <taxon>Vertebrata</taxon>
        <taxon>Euteleostomi</taxon>
        <taxon>Archelosauria</taxon>
        <taxon>Archosauria</taxon>
        <taxon>Dinosauria</taxon>
        <taxon>Saurischia</taxon>
        <taxon>Theropoda</taxon>
        <taxon>Coelurosauria</taxon>
        <taxon>Aves</taxon>
        <taxon>Palaeognathae</taxon>
        <taxon>Casuariiformes</taxon>
        <taxon>Dromaiidae</taxon>
        <taxon>Dromaius</taxon>
    </lineage>
</organism>
<evidence type="ECO:0000313" key="5">
    <source>
        <dbReference type="Proteomes" id="UP000694423"/>
    </source>
</evidence>
<evidence type="ECO:0000256" key="1">
    <source>
        <dbReference type="ARBA" id="ARBA00008702"/>
    </source>
</evidence>
<dbReference type="InterPro" id="IPR003461">
    <property type="entry name" value="Keratin"/>
</dbReference>
<comment type="subunit">
    <text evidence="3">The avian keratins (F-ker, S-ker, C-ker and B-ker) are a complex mixture of very similar polypeptides.</text>
</comment>
<dbReference type="GO" id="GO:0005882">
    <property type="term" value="C:intermediate filament"/>
    <property type="evidence" value="ECO:0007669"/>
    <property type="project" value="UniProtKB-KW"/>
</dbReference>
<dbReference type="PANTHER" id="PTHR31203">
    <property type="entry name" value="BETA-KERATIN-RELATED PROTEIN-RELATED"/>
    <property type="match status" value="1"/>
</dbReference>
<dbReference type="PANTHER" id="PTHR31203:SF1">
    <property type="entry name" value="BETA-KERATIN-RELATED PROTEIN-RELATED"/>
    <property type="match status" value="1"/>
</dbReference>
<keyword evidence="2 3" id="KW-0416">Keratin</keyword>
<keyword evidence="5" id="KW-1185">Reference proteome</keyword>
<name>A0A8C4K832_DRONO</name>
<evidence type="ECO:0000256" key="3">
    <source>
        <dbReference type="RuleBase" id="RU364002"/>
    </source>
</evidence>
<dbReference type="AlphaFoldDB" id="A0A8C4K832"/>
<dbReference type="Pfam" id="PF02422">
    <property type="entry name" value="Keratin"/>
    <property type="match status" value="1"/>
</dbReference>
<evidence type="ECO:0000256" key="2">
    <source>
        <dbReference type="ARBA" id="ARBA00022744"/>
    </source>
</evidence>
<proteinExistence type="inferred from homology"/>
<dbReference type="GO" id="GO:0005200">
    <property type="term" value="F:structural constituent of cytoskeleton"/>
    <property type="evidence" value="ECO:0007669"/>
    <property type="project" value="InterPro"/>
</dbReference>
<reference evidence="4" key="1">
    <citation type="submission" date="2025-08" db="UniProtKB">
        <authorList>
            <consortium name="Ensembl"/>
        </authorList>
    </citation>
    <scope>IDENTIFICATION</scope>
</reference>
<protein>
    <recommendedName>
        <fullName evidence="3">Keratin</fullName>
    </recommendedName>
</protein>
<dbReference type="Ensembl" id="ENSDNVT00000021990.1">
    <property type="protein sequence ID" value="ENSDNVP00000018261.1"/>
    <property type="gene ID" value="ENSDNVG00000012775.1"/>
</dbReference>
<comment type="similarity">
    <text evidence="1 3">Belongs to the avian keratin family.</text>
</comment>
<dbReference type="Proteomes" id="UP000694423">
    <property type="component" value="Unplaced"/>
</dbReference>